<reference evidence="2" key="1">
    <citation type="journal article" date="2023" name="Insect Mol. Biol.">
        <title>Genome sequencing provides insights into the evolution of gene families encoding plant cell wall-degrading enzymes in longhorned beetles.</title>
        <authorList>
            <person name="Shin N.R."/>
            <person name="Okamura Y."/>
            <person name="Kirsch R."/>
            <person name="Pauchet Y."/>
        </authorList>
    </citation>
    <scope>NUCLEOTIDE SEQUENCE</scope>
    <source>
        <strain evidence="2">RBIC_L_NR</strain>
    </source>
</reference>
<sequence length="778" mass="91142">MLPLRDYNSVADIVPPRNLLYYETLTAFNKDNINENGITDLLKKSIFQDFVRPDENIEDINLLNENQDYDVIEITTPKELIEAVDADLAMGIATVEDTIPLGVLQNKNDNLLVAGTSFQNLGNYEDLYSTPEDPYATDDDIQDPEYQPEIEATDLNTSDNSVSEEIITISNGNDDRKKVKLVRKKQKHPEEWRRNVIKKCKNSGKSYVNWKGKNIPSRNMKAPCRNCRLKCTEKIDSESRKEIFTNYWALSDVNRQRDYIARFVEFKPKSRNRKRTHRYECEVEEGSRRVMTFFYFLPNKDNTGKIKVCKKFFLNTLDISSQVIKTVRNKMGNSGQIEEDKRGRVARNSKVSDETKRCVRRHINSFEAVDSHYCRKNSNRLYLPPTLSVSKMYDLYLEFCKDNSISEIASESIYRQIFTHEFNISFFSPKKDLCDICHKYMTSDANEKFLIQEEFDKHLENKNLARDKKNIDKERASKELSFCAAVFDLQQILPVPKTDVGLAYYKLKLSNYNFTVYSLGTKDCYCYMWHECIANRGSSEIGSCLLLFITNQIKNNGVKEFSFYSDNCVGQNRNRFIFALYNYLSQKYQIIIRHTFLERGHTQNEGDSAHSVIERAAKNIPIYTPDQWITLVRTARRNKPYHVQEITQENVYDLKDLLQKSTLNWEKDEINEKVLWQKIRIVESNVEFPNILLFKYEYSEEHYKKINLLQKGRKRIEATVINAMVLKQLYTKSLPITKKKYEHLMFLCKKGAITPQYHCFFEDLPHTTETQVSDSEDD</sequence>
<evidence type="ECO:0000259" key="1">
    <source>
        <dbReference type="Pfam" id="PF25273"/>
    </source>
</evidence>
<organism evidence="2 3">
    <name type="scientific">Rhamnusium bicolor</name>
    <dbReference type="NCBI Taxonomy" id="1586634"/>
    <lineage>
        <taxon>Eukaryota</taxon>
        <taxon>Metazoa</taxon>
        <taxon>Ecdysozoa</taxon>
        <taxon>Arthropoda</taxon>
        <taxon>Hexapoda</taxon>
        <taxon>Insecta</taxon>
        <taxon>Pterygota</taxon>
        <taxon>Neoptera</taxon>
        <taxon>Endopterygota</taxon>
        <taxon>Coleoptera</taxon>
        <taxon>Polyphaga</taxon>
        <taxon>Cucujiformia</taxon>
        <taxon>Chrysomeloidea</taxon>
        <taxon>Cerambycidae</taxon>
        <taxon>Lepturinae</taxon>
        <taxon>Rhagiini</taxon>
        <taxon>Rhamnusium</taxon>
    </lineage>
</organism>
<dbReference type="EMBL" id="JANEYF010002218">
    <property type="protein sequence ID" value="KAJ8949696.1"/>
    <property type="molecule type" value="Genomic_DNA"/>
</dbReference>
<dbReference type="Proteomes" id="UP001162156">
    <property type="component" value="Unassembled WGS sequence"/>
</dbReference>
<gene>
    <name evidence="2" type="ORF">NQ314_008159</name>
</gene>
<proteinExistence type="predicted"/>
<keyword evidence="3" id="KW-1185">Reference proteome</keyword>
<evidence type="ECO:0000313" key="3">
    <source>
        <dbReference type="Proteomes" id="UP001162156"/>
    </source>
</evidence>
<comment type="caution">
    <text evidence="2">The sequence shown here is derived from an EMBL/GenBank/DDBJ whole genome shotgun (WGS) entry which is preliminary data.</text>
</comment>
<feature type="domain" description="DUF7869" evidence="1">
    <location>
        <begin position="520"/>
        <end position="665"/>
    </location>
</feature>
<dbReference type="PANTHER" id="PTHR10773">
    <property type="entry name" value="DNA-DIRECTED RNA POLYMERASES I, II, AND III SUBUNIT RPABC2"/>
    <property type="match status" value="1"/>
</dbReference>
<dbReference type="AlphaFoldDB" id="A0AAV8YFJ1"/>
<accession>A0AAV8YFJ1</accession>
<protein>
    <recommendedName>
        <fullName evidence="1">DUF7869 domain-containing protein</fullName>
    </recommendedName>
</protein>
<dbReference type="PANTHER" id="PTHR10773:SF19">
    <property type="match status" value="1"/>
</dbReference>
<evidence type="ECO:0000313" key="2">
    <source>
        <dbReference type="EMBL" id="KAJ8949696.1"/>
    </source>
</evidence>
<dbReference type="Pfam" id="PF25273">
    <property type="entry name" value="DUF7869"/>
    <property type="match status" value="1"/>
</dbReference>
<dbReference type="InterPro" id="IPR057191">
    <property type="entry name" value="DUF7869"/>
</dbReference>
<name>A0AAV8YFJ1_9CUCU</name>